<dbReference type="InterPro" id="IPR011081">
    <property type="entry name" value="Big_4"/>
</dbReference>
<evidence type="ECO:0000313" key="4">
    <source>
        <dbReference type="Proteomes" id="UP000190105"/>
    </source>
</evidence>
<dbReference type="EMBL" id="FUYH01000001">
    <property type="protein sequence ID" value="SKA76678.1"/>
    <property type="molecule type" value="Genomic_DNA"/>
</dbReference>
<feature type="domain" description="Bacterial Ig-like" evidence="2">
    <location>
        <begin position="159"/>
        <end position="213"/>
    </location>
</feature>
<dbReference type="Pfam" id="PF07532">
    <property type="entry name" value="Big_4"/>
    <property type="match status" value="1"/>
</dbReference>
<keyword evidence="4" id="KW-1185">Reference proteome</keyword>
<gene>
    <name evidence="3" type="ORF">SAMN05443428_101242</name>
</gene>
<evidence type="ECO:0000256" key="1">
    <source>
        <dbReference type="SAM" id="SignalP"/>
    </source>
</evidence>
<feature type="chain" id="PRO_5038742269" evidence="1">
    <location>
        <begin position="24"/>
        <end position="1005"/>
    </location>
</feature>
<protein>
    <submittedName>
        <fullName evidence="3">Ig-like domain (Group 4)</fullName>
    </submittedName>
</protein>
<organism evidence="3 4">
    <name type="scientific">Caloramator quimbayensis</name>
    <dbReference type="NCBI Taxonomy" id="1147123"/>
    <lineage>
        <taxon>Bacteria</taxon>
        <taxon>Bacillati</taxon>
        <taxon>Bacillota</taxon>
        <taxon>Clostridia</taxon>
        <taxon>Eubacteriales</taxon>
        <taxon>Clostridiaceae</taxon>
        <taxon>Caloramator</taxon>
    </lineage>
</organism>
<dbReference type="Proteomes" id="UP000190105">
    <property type="component" value="Unassembled WGS sequence"/>
</dbReference>
<reference evidence="4" key="1">
    <citation type="submission" date="2017-02" db="EMBL/GenBank/DDBJ databases">
        <authorList>
            <person name="Varghese N."/>
            <person name="Submissions S."/>
        </authorList>
    </citation>
    <scope>NUCLEOTIDE SEQUENCE [LARGE SCALE GENOMIC DNA]</scope>
    <source>
        <strain evidence="4">USBA 833</strain>
    </source>
</reference>
<dbReference type="STRING" id="1147123.SAMN05443428_101242"/>
<feature type="signal peptide" evidence="1">
    <location>
        <begin position="1"/>
        <end position="23"/>
    </location>
</feature>
<dbReference type="AlphaFoldDB" id="A0A1T4WID2"/>
<proteinExistence type="predicted"/>
<name>A0A1T4WID2_9CLOT</name>
<sequence length="1005" mass="106378">MAKAKKVLSTVLVALFTVFTVLSYVPAQTTKAAAGPTKITIVAKPQAEYKVGDRVIVKFNSAPYKGKVQYRAFLWKVGVGKVKELYPGYSKDYFYKAVCPGTSTFTIDVLYVTEPGTYEIVVGVKASGAKASTAKYVNVGRFVVKAKEEAKVEIKELVNPADVTVDEGAVATLPATVKAVMTDGTEKEVAVKWDAVDTTKAGEYTVNGTVEGTTLKPAVKVTVKAVAPTATVSAVGVKKLEVKFNKAVDDTKAKFEVKKDSILVNTEKVEFAADKKSAVITMATNLTKGEYTVSVSGLTETAISVKVTVDDVKVAKINILSTKAPRLSGNDKRALVSYEVLNQYGEKMTGQTISWTISTGKSVYNENTIDGTFEIEAAGTSDFIPGQIVYITGVHAASATVVNAQVEIALEAQANEVLFKGVYDTTNLKLVDLPAGFTDNRYVLLFQVKDQYGNIMSSPNLSKLVFTSNNPLFVSSDTANGAFAVSSDVTLDGATYKAVALKAGSSVNNGGTVTIQAISSVTGKISTYTVEAKALAAVKTFTMSAPSKMIAETEKVEIPFTAVDQYGNAVTKYSQLNGNVTLSPLYNGTGTSGLKFEEQNDGTAKLYYYAPATGASDNVDLPVYLTSIVTNGGNFSSLMVSVKEKARPTTIVGLDSTKSTYIAKGNYVDIEAADLIIQDQYGRTMTDSAVNAWVDAASENSIVVESTSTNSAFQVLLNNSDSVTQVISTTNSAVRIFAENNTNKTETIKFTLATGDNGANPVTVSTKSIVFTKVSKSEYVSFEVADFGKMYNNGNASAATPSTHNKTVKVYGVLANGTKVLLPAADYSLALTTSKLTTSGSIIVDVTSGGYAAADFVDNLGNAKDVKTTVIVTVNGDSGEALQILEKELVVSNEALKVATVTLDEDLVADGKAVINPTTGGVIDANKLKSVIYEVKDQYGVDFTENPVIIITNLVKVDGSTFTVTNNGTNSVSIANATMGDKFTATFKYASGLTVKVDFTVGLTQ</sequence>
<keyword evidence="1" id="KW-0732">Signal</keyword>
<dbReference type="RefSeq" id="WP_179122139.1">
    <property type="nucleotide sequence ID" value="NZ_FUYH01000001.1"/>
</dbReference>
<evidence type="ECO:0000259" key="2">
    <source>
        <dbReference type="Pfam" id="PF07532"/>
    </source>
</evidence>
<evidence type="ECO:0000313" key="3">
    <source>
        <dbReference type="EMBL" id="SKA76678.1"/>
    </source>
</evidence>
<accession>A0A1T4WID2</accession>